<gene>
    <name evidence="11" type="ORF">AOPFMNJM_2961</name>
</gene>
<dbReference type="Gene3D" id="2.70.70.10">
    <property type="entry name" value="Glucose Permease (Domain IIA)"/>
    <property type="match status" value="1"/>
</dbReference>
<organism evidence="11 12">
    <name type="scientific">Methylobacterium jeotgali</name>
    <dbReference type="NCBI Taxonomy" id="381630"/>
    <lineage>
        <taxon>Bacteria</taxon>
        <taxon>Pseudomonadati</taxon>
        <taxon>Pseudomonadota</taxon>
        <taxon>Alphaproteobacteria</taxon>
        <taxon>Hyphomicrobiales</taxon>
        <taxon>Methylobacteriaceae</taxon>
        <taxon>Methylobacterium</taxon>
    </lineage>
</organism>
<evidence type="ECO:0000256" key="5">
    <source>
        <dbReference type="ARBA" id="ARBA00022833"/>
    </source>
</evidence>
<dbReference type="InterPro" id="IPR016047">
    <property type="entry name" value="M23ase_b-sheet_dom"/>
</dbReference>
<keyword evidence="6" id="KW-0482">Metalloprotease</keyword>
<evidence type="ECO:0000313" key="12">
    <source>
        <dbReference type="Proteomes" id="UP001055102"/>
    </source>
</evidence>
<evidence type="ECO:0000256" key="1">
    <source>
        <dbReference type="ARBA" id="ARBA00001947"/>
    </source>
</evidence>
<dbReference type="InterPro" id="IPR011055">
    <property type="entry name" value="Dup_hybrid_motif"/>
</dbReference>
<evidence type="ECO:0000259" key="10">
    <source>
        <dbReference type="Pfam" id="PF01551"/>
    </source>
</evidence>
<dbReference type="RefSeq" id="WP_238276952.1">
    <property type="nucleotide sequence ID" value="NZ_BPQR01000049.1"/>
</dbReference>
<keyword evidence="5" id="KW-0862">Zinc</keyword>
<evidence type="ECO:0000256" key="9">
    <source>
        <dbReference type="SAM" id="SignalP"/>
    </source>
</evidence>
<dbReference type="PANTHER" id="PTHR21666:SF288">
    <property type="entry name" value="CELL DIVISION PROTEIN YTFB"/>
    <property type="match status" value="1"/>
</dbReference>
<accession>A0ABQ4SX07</accession>
<evidence type="ECO:0000256" key="2">
    <source>
        <dbReference type="ARBA" id="ARBA00022670"/>
    </source>
</evidence>
<dbReference type="PANTHER" id="PTHR21666">
    <property type="entry name" value="PEPTIDASE-RELATED"/>
    <property type="match status" value="1"/>
</dbReference>
<reference evidence="11" key="2">
    <citation type="submission" date="2021-08" db="EMBL/GenBank/DDBJ databases">
        <authorList>
            <person name="Tani A."/>
            <person name="Ola A."/>
            <person name="Ogura Y."/>
            <person name="Katsura K."/>
            <person name="Hayashi T."/>
        </authorList>
    </citation>
    <scope>NUCLEOTIDE SEQUENCE</scope>
    <source>
        <strain evidence="11">LMG 23639</strain>
    </source>
</reference>
<evidence type="ECO:0000256" key="6">
    <source>
        <dbReference type="ARBA" id="ARBA00023049"/>
    </source>
</evidence>
<evidence type="ECO:0000256" key="7">
    <source>
        <dbReference type="SAM" id="Coils"/>
    </source>
</evidence>
<keyword evidence="4" id="KW-0378">Hydrolase</keyword>
<keyword evidence="7" id="KW-0175">Coiled coil</keyword>
<comment type="cofactor">
    <cofactor evidence="1">
        <name>Zn(2+)</name>
        <dbReference type="ChEBI" id="CHEBI:29105"/>
    </cofactor>
</comment>
<dbReference type="Pfam" id="PF01551">
    <property type="entry name" value="Peptidase_M23"/>
    <property type="match status" value="1"/>
</dbReference>
<evidence type="ECO:0000256" key="4">
    <source>
        <dbReference type="ARBA" id="ARBA00022801"/>
    </source>
</evidence>
<keyword evidence="12" id="KW-1185">Reference proteome</keyword>
<protein>
    <recommendedName>
        <fullName evidence="10">M23ase beta-sheet core domain-containing protein</fullName>
    </recommendedName>
</protein>
<feature type="coiled-coil region" evidence="7">
    <location>
        <begin position="242"/>
        <end position="283"/>
    </location>
</feature>
<feature type="region of interest" description="Disordered" evidence="8">
    <location>
        <begin position="436"/>
        <end position="456"/>
    </location>
</feature>
<reference evidence="11" key="1">
    <citation type="journal article" date="2021" name="Front. Microbiol.">
        <title>Comprehensive Comparative Genomics and Phenotyping of Methylobacterium Species.</title>
        <authorList>
            <person name="Alessa O."/>
            <person name="Ogura Y."/>
            <person name="Fujitani Y."/>
            <person name="Takami H."/>
            <person name="Hayashi T."/>
            <person name="Sahin N."/>
            <person name="Tani A."/>
        </authorList>
    </citation>
    <scope>NUCLEOTIDE SEQUENCE</scope>
    <source>
        <strain evidence="11">LMG 23639</strain>
    </source>
</reference>
<comment type="caution">
    <text evidence="11">The sequence shown here is derived from an EMBL/GenBank/DDBJ whole genome shotgun (WGS) entry which is preliminary data.</text>
</comment>
<feature type="region of interest" description="Disordered" evidence="8">
    <location>
        <begin position="36"/>
        <end position="61"/>
    </location>
</feature>
<dbReference type="EMBL" id="BPQR01000049">
    <property type="protein sequence ID" value="GJE07632.1"/>
    <property type="molecule type" value="Genomic_DNA"/>
</dbReference>
<evidence type="ECO:0000256" key="8">
    <source>
        <dbReference type="SAM" id="MobiDB-lite"/>
    </source>
</evidence>
<sequence length="456" mass="49088">MPSLPTLSLLPKRGRRTPLLAIAALAVLLPGLAPAQEAADKRTPEEERLRKAMEERDRRAESLRQIQDALAASTGARTKIEAEIAAISGDRAKLDAALLDAARQSQATEDRMTRLEMRLRTLDDSEAAIRRSLQARRGVIAEILASLQRMGRRPPPAVLVRPEDMLTVIRTSMLLGALVPELRGEAETLAGDLQELVRLRGLIASDRDSLRTDLAGWANEQQRLQALVAARKARLVEVEGGLATERARAAELGNQAKSLKDLLDRIESEVASARKAGQELRAAELKELRETQARFAAAGARDPTRIAPKVRFVDARGDLPRPVSGRILKAFNQPDGNGGTSRGVSLVTRPKAVVSAPADGWVSFAGPYRSYGRLLIINAGDGYYLVLAGLDQTSVEVGQFVLAGEPVGTMGDGGGGPGAAEGDRPDPVLYVEFKKDGGSIDPEPWWAKAPSEKVRG</sequence>
<keyword evidence="9" id="KW-0732">Signal</keyword>
<dbReference type="InterPro" id="IPR050570">
    <property type="entry name" value="Cell_wall_metabolism_enzyme"/>
</dbReference>
<keyword evidence="2" id="KW-0645">Protease</keyword>
<dbReference type="Proteomes" id="UP001055102">
    <property type="component" value="Unassembled WGS sequence"/>
</dbReference>
<evidence type="ECO:0000256" key="3">
    <source>
        <dbReference type="ARBA" id="ARBA00022723"/>
    </source>
</evidence>
<dbReference type="Gene3D" id="6.10.250.3150">
    <property type="match status" value="1"/>
</dbReference>
<dbReference type="SUPFAM" id="SSF51261">
    <property type="entry name" value="Duplicated hybrid motif"/>
    <property type="match status" value="1"/>
</dbReference>
<keyword evidence="3" id="KW-0479">Metal-binding</keyword>
<feature type="signal peptide" evidence="9">
    <location>
        <begin position="1"/>
        <end position="35"/>
    </location>
</feature>
<evidence type="ECO:0000313" key="11">
    <source>
        <dbReference type="EMBL" id="GJE07632.1"/>
    </source>
</evidence>
<feature type="domain" description="M23ase beta-sheet core" evidence="10">
    <location>
        <begin position="341"/>
        <end position="442"/>
    </location>
</feature>
<dbReference type="CDD" id="cd12797">
    <property type="entry name" value="M23_peptidase"/>
    <property type="match status" value="1"/>
</dbReference>
<feature type="compositionally biased region" description="Basic and acidic residues" evidence="8">
    <location>
        <begin position="38"/>
        <end position="61"/>
    </location>
</feature>
<proteinExistence type="predicted"/>
<feature type="chain" id="PRO_5047205134" description="M23ase beta-sheet core domain-containing protein" evidence="9">
    <location>
        <begin position="36"/>
        <end position="456"/>
    </location>
</feature>
<name>A0ABQ4SX07_9HYPH</name>